<gene>
    <name evidence="3" type="ORF">PG994_012072</name>
</gene>
<evidence type="ECO:0000256" key="1">
    <source>
        <dbReference type="SAM" id="MobiDB-lite"/>
    </source>
</evidence>
<protein>
    <submittedName>
        <fullName evidence="3">DnaJ domain</fullName>
    </submittedName>
</protein>
<comment type="caution">
    <text evidence="3">The sequence shown here is derived from an EMBL/GenBank/DDBJ whole genome shotgun (WGS) entry which is preliminary data.</text>
</comment>
<dbReference type="PANTHER" id="PTHR43948:SF21">
    <property type="entry name" value="DNAJ DOMAIN-CONTAINING PROTEIN"/>
    <property type="match status" value="1"/>
</dbReference>
<keyword evidence="4" id="KW-1185">Reference proteome</keyword>
<dbReference type="InterPro" id="IPR001623">
    <property type="entry name" value="DnaJ_domain"/>
</dbReference>
<evidence type="ECO:0000313" key="4">
    <source>
        <dbReference type="Proteomes" id="UP001480595"/>
    </source>
</evidence>
<proteinExistence type="predicted"/>
<organism evidence="3 4">
    <name type="scientific">Apiospora phragmitis</name>
    <dbReference type="NCBI Taxonomy" id="2905665"/>
    <lineage>
        <taxon>Eukaryota</taxon>
        <taxon>Fungi</taxon>
        <taxon>Dikarya</taxon>
        <taxon>Ascomycota</taxon>
        <taxon>Pezizomycotina</taxon>
        <taxon>Sordariomycetes</taxon>
        <taxon>Xylariomycetidae</taxon>
        <taxon>Amphisphaeriales</taxon>
        <taxon>Apiosporaceae</taxon>
        <taxon>Apiospora</taxon>
    </lineage>
</organism>
<accession>A0ABR1TUR5</accession>
<sequence>MSAGTPPNYYKILEVSDSANTQQIRDAYKKAALRTHPDRVPAESPERAQRTRMFQLVNDAYYTLSRSHTKTTPTRSRTSLTREIPTSSGPGAAAGGFPFSWAWNYFTGGQQTAQNTQESRQRNENEQFGDVFEEMLREEGMAEQQNGSTGGKLWSMAGGVSGGILGFILANFPGLMAGAVAGNRLGAVRDAKGKSVYAVFQDLPQADRAQLLTQLAAKVFSHTVGV</sequence>
<name>A0ABR1TUR5_9PEZI</name>
<dbReference type="PANTHER" id="PTHR43948">
    <property type="entry name" value="DNAJ HOMOLOG SUBFAMILY B"/>
    <property type="match status" value="1"/>
</dbReference>
<reference evidence="3 4" key="1">
    <citation type="submission" date="2023-01" db="EMBL/GenBank/DDBJ databases">
        <title>Analysis of 21 Apiospora genomes using comparative genomics revels a genus with tremendous synthesis potential of carbohydrate active enzymes and secondary metabolites.</title>
        <authorList>
            <person name="Sorensen T."/>
        </authorList>
    </citation>
    <scope>NUCLEOTIDE SEQUENCE [LARGE SCALE GENOMIC DNA]</scope>
    <source>
        <strain evidence="3 4">CBS 135458</strain>
    </source>
</reference>
<dbReference type="CDD" id="cd06257">
    <property type="entry name" value="DnaJ"/>
    <property type="match status" value="1"/>
</dbReference>
<evidence type="ECO:0000313" key="3">
    <source>
        <dbReference type="EMBL" id="KAK8050342.1"/>
    </source>
</evidence>
<dbReference type="PRINTS" id="PR00625">
    <property type="entry name" value="JDOMAIN"/>
</dbReference>
<dbReference type="InterPro" id="IPR036869">
    <property type="entry name" value="J_dom_sf"/>
</dbReference>
<dbReference type="Proteomes" id="UP001480595">
    <property type="component" value="Unassembled WGS sequence"/>
</dbReference>
<dbReference type="GeneID" id="92096544"/>
<dbReference type="RefSeq" id="XP_066712591.1">
    <property type="nucleotide sequence ID" value="XM_066863481.1"/>
</dbReference>
<dbReference type="EMBL" id="JAQQWL010000011">
    <property type="protein sequence ID" value="KAK8050342.1"/>
    <property type="molecule type" value="Genomic_DNA"/>
</dbReference>
<dbReference type="Gene3D" id="1.10.287.110">
    <property type="entry name" value="DnaJ domain"/>
    <property type="match status" value="1"/>
</dbReference>
<feature type="region of interest" description="Disordered" evidence="1">
    <location>
        <begin position="66"/>
        <end position="93"/>
    </location>
</feature>
<dbReference type="PROSITE" id="PS50076">
    <property type="entry name" value="DNAJ_2"/>
    <property type="match status" value="1"/>
</dbReference>
<dbReference type="SMART" id="SM00271">
    <property type="entry name" value="DnaJ"/>
    <property type="match status" value="1"/>
</dbReference>
<dbReference type="SUPFAM" id="SSF46565">
    <property type="entry name" value="Chaperone J-domain"/>
    <property type="match status" value="1"/>
</dbReference>
<evidence type="ECO:0000259" key="2">
    <source>
        <dbReference type="PROSITE" id="PS50076"/>
    </source>
</evidence>
<feature type="domain" description="J" evidence="2">
    <location>
        <begin position="8"/>
        <end position="69"/>
    </location>
</feature>
<dbReference type="Pfam" id="PF00226">
    <property type="entry name" value="DnaJ"/>
    <property type="match status" value="1"/>
</dbReference>
<feature type="compositionally biased region" description="Low complexity" evidence="1">
    <location>
        <begin position="70"/>
        <end position="93"/>
    </location>
</feature>